<name>A0A0S4X1W4_RALSL</name>
<sequence>MPFSVSRLLPARRRKWLRLHRLRLSWTRRRRQRAPSPCRMFLSGARQQIATRLIIATVRPEGGGRACPKWKLLHLGRAAAPLVALACGSTPHLKRHNCACRRAP</sequence>
<gene>
    <name evidence="1" type="ORF">RUN215_v1_1550004</name>
</gene>
<dbReference type="EMBL" id="LN899820">
    <property type="protein sequence ID" value="CUV57866.1"/>
    <property type="molecule type" value="Genomic_DNA"/>
</dbReference>
<evidence type="ECO:0000313" key="1">
    <source>
        <dbReference type="EMBL" id="CUV57866.1"/>
    </source>
</evidence>
<proteinExistence type="predicted"/>
<dbReference type="AlphaFoldDB" id="A0A0S4X1W4"/>
<protein>
    <submittedName>
        <fullName evidence="1">Uncharacterized protein</fullName>
    </submittedName>
</protein>
<accession>A0A0S4X1W4</accession>
<organism evidence="1">
    <name type="scientific">Ralstonia solanacearum</name>
    <name type="common">Pseudomonas solanacearum</name>
    <dbReference type="NCBI Taxonomy" id="305"/>
    <lineage>
        <taxon>Bacteria</taxon>
        <taxon>Pseudomonadati</taxon>
        <taxon>Pseudomonadota</taxon>
        <taxon>Betaproteobacteria</taxon>
        <taxon>Burkholderiales</taxon>
        <taxon>Burkholderiaceae</taxon>
        <taxon>Ralstonia</taxon>
        <taxon>Ralstonia solanacearum species complex</taxon>
    </lineage>
</organism>
<reference evidence="1" key="1">
    <citation type="submission" date="2015-10" db="EMBL/GenBank/DDBJ databases">
        <authorList>
            <person name="Gilbert D.G."/>
        </authorList>
    </citation>
    <scope>NUCLEOTIDE SEQUENCE</scope>
    <source>
        <strain evidence="1">Phyl III-seqv23</strain>
    </source>
</reference>